<comment type="subcellular location">
    <subcellularLocation>
        <location evidence="1">Membrane</location>
        <topology evidence="1">Multi-pass membrane protein</topology>
    </subcellularLocation>
</comment>
<keyword evidence="5 6" id="KW-0472">Membrane</keyword>
<keyword evidence="4 6" id="KW-1133">Transmembrane helix</keyword>
<evidence type="ECO:0000256" key="5">
    <source>
        <dbReference type="ARBA" id="ARBA00023136"/>
    </source>
</evidence>
<proteinExistence type="inferred from homology"/>
<keyword evidence="3 6" id="KW-0812">Transmembrane</keyword>
<dbReference type="AlphaFoldDB" id="A0AAV7C658"/>
<comment type="similarity">
    <text evidence="2">Belongs to the L6 tetraspanin family.</text>
</comment>
<feature type="transmembrane region" description="Helical" evidence="6">
    <location>
        <begin position="84"/>
        <end position="109"/>
    </location>
</feature>
<accession>A0AAV7C658</accession>
<evidence type="ECO:0000256" key="1">
    <source>
        <dbReference type="ARBA" id="ARBA00004141"/>
    </source>
</evidence>
<evidence type="ECO:0000313" key="8">
    <source>
        <dbReference type="Proteomes" id="UP000824782"/>
    </source>
</evidence>
<feature type="transmembrane region" description="Helical" evidence="6">
    <location>
        <begin position="51"/>
        <end position="72"/>
    </location>
</feature>
<protein>
    <recommendedName>
        <fullName evidence="9">Transmembrane 4 L6 family member 20</fullName>
    </recommendedName>
</protein>
<evidence type="ECO:0000313" key="7">
    <source>
        <dbReference type="EMBL" id="KAG8580490.1"/>
    </source>
</evidence>
<dbReference type="PANTHER" id="PTHR14198:SF17">
    <property type="entry name" value="TRANSMEMBRANE 4 L6 FAMILY MEMBER 20"/>
    <property type="match status" value="1"/>
</dbReference>
<dbReference type="EMBL" id="WNYA01000003">
    <property type="protein sequence ID" value="KAG8580490.1"/>
    <property type="molecule type" value="Genomic_DNA"/>
</dbReference>
<evidence type="ECO:0000256" key="2">
    <source>
        <dbReference type="ARBA" id="ARBA00006193"/>
    </source>
</evidence>
<sequence>MTCTEKWSSCNGFSLLVLALLAIALNLTPLVADYVEDGRPFYSPISCYEWWLPGLIGGGLLVLPAVSMTLAARKKGSCNNRTGMLISSLLCIISIIGSAYCTVISIYAISKGPLICEKGSNTLDHCDYTLGNLSNLQSLTFDLTWFLNETCGPTPPADGNVTTYRQGMLPDFELDYEINEQSQKIIHITVFVGLAVVGLLEAIVALSQMVAGLFGCLCGTSKLKRNKRKSSGNFNYAYS</sequence>
<dbReference type="PANTHER" id="PTHR14198">
    <property type="entry name" value="TRANSMEMBRANE 4 L6 FAMILY MEMBER 1-RELATED"/>
    <property type="match status" value="1"/>
</dbReference>
<evidence type="ECO:0000256" key="3">
    <source>
        <dbReference type="ARBA" id="ARBA00022692"/>
    </source>
</evidence>
<evidence type="ECO:0000256" key="6">
    <source>
        <dbReference type="SAM" id="Phobius"/>
    </source>
</evidence>
<comment type="caution">
    <text evidence="7">The sequence shown here is derived from an EMBL/GenBank/DDBJ whole genome shotgun (WGS) entry which is preliminary data.</text>
</comment>
<name>A0AAV7C658_ENGPU</name>
<gene>
    <name evidence="7" type="ORF">GDO81_007311</name>
</gene>
<evidence type="ECO:0008006" key="9">
    <source>
        <dbReference type="Google" id="ProtNLM"/>
    </source>
</evidence>
<dbReference type="InterPro" id="IPR008661">
    <property type="entry name" value="L6_membrane"/>
</dbReference>
<reference evidence="7" key="1">
    <citation type="thesis" date="2020" institute="ProQuest LLC" country="789 East Eisenhower Parkway, Ann Arbor, MI, USA">
        <title>Comparative Genomics and Chromosome Evolution.</title>
        <authorList>
            <person name="Mudd A.B."/>
        </authorList>
    </citation>
    <scope>NUCLEOTIDE SEQUENCE</scope>
    <source>
        <strain evidence="7">237g6f4</strain>
        <tissue evidence="7">Blood</tissue>
    </source>
</reference>
<organism evidence="7 8">
    <name type="scientific">Engystomops pustulosus</name>
    <name type="common">Tungara frog</name>
    <name type="synonym">Physalaemus pustulosus</name>
    <dbReference type="NCBI Taxonomy" id="76066"/>
    <lineage>
        <taxon>Eukaryota</taxon>
        <taxon>Metazoa</taxon>
        <taxon>Chordata</taxon>
        <taxon>Craniata</taxon>
        <taxon>Vertebrata</taxon>
        <taxon>Euteleostomi</taxon>
        <taxon>Amphibia</taxon>
        <taxon>Batrachia</taxon>
        <taxon>Anura</taxon>
        <taxon>Neobatrachia</taxon>
        <taxon>Hyloidea</taxon>
        <taxon>Leptodactylidae</taxon>
        <taxon>Leiuperinae</taxon>
        <taxon>Engystomops</taxon>
    </lineage>
</organism>
<feature type="transmembrane region" description="Helical" evidence="6">
    <location>
        <begin position="12"/>
        <end position="31"/>
    </location>
</feature>
<feature type="transmembrane region" description="Helical" evidence="6">
    <location>
        <begin position="185"/>
        <end position="218"/>
    </location>
</feature>
<dbReference type="Pfam" id="PF05805">
    <property type="entry name" value="L6_membrane"/>
    <property type="match status" value="1"/>
</dbReference>
<evidence type="ECO:0000256" key="4">
    <source>
        <dbReference type="ARBA" id="ARBA00022989"/>
    </source>
</evidence>
<dbReference type="Proteomes" id="UP000824782">
    <property type="component" value="Unassembled WGS sequence"/>
</dbReference>
<keyword evidence="8" id="KW-1185">Reference proteome</keyword>
<dbReference type="GO" id="GO:0016020">
    <property type="term" value="C:membrane"/>
    <property type="evidence" value="ECO:0007669"/>
    <property type="project" value="UniProtKB-SubCell"/>
</dbReference>